<evidence type="ECO:0000256" key="5">
    <source>
        <dbReference type="ARBA" id="ARBA00077971"/>
    </source>
</evidence>
<dbReference type="EMBL" id="JAFDVH010000011">
    <property type="protein sequence ID" value="KAG7468668.1"/>
    <property type="molecule type" value="Genomic_DNA"/>
</dbReference>
<accession>A0A9D3T6E4</accession>
<dbReference type="OrthoDB" id="3219396at2759"/>
<evidence type="ECO:0000256" key="1">
    <source>
        <dbReference type="ARBA" id="ARBA00003437"/>
    </source>
</evidence>
<reference evidence="6" key="1">
    <citation type="submission" date="2021-01" db="EMBL/GenBank/DDBJ databases">
        <authorList>
            <person name="Zahm M."/>
            <person name="Roques C."/>
            <person name="Cabau C."/>
            <person name="Klopp C."/>
            <person name="Donnadieu C."/>
            <person name="Jouanno E."/>
            <person name="Lampietro C."/>
            <person name="Louis A."/>
            <person name="Herpin A."/>
            <person name="Echchiki A."/>
            <person name="Berthelot C."/>
            <person name="Parey E."/>
            <person name="Roest-Crollius H."/>
            <person name="Braasch I."/>
            <person name="Postlethwait J."/>
            <person name="Bobe J."/>
            <person name="Montfort J."/>
            <person name="Bouchez O."/>
            <person name="Begum T."/>
            <person name="Mejri S."/>
            <person name="Adams A."/>
            <person name="Chen W.-J."/>
            <person name="Guiguen Y."/>
        </authorList>
    </citation>
    <scope>NUCLEOTIDE SEQUENCE</scope>
    <source>
        <strain evidence="6">YG-15Mar2019-1</strain>
        <tissue evidence="6">Brain</tissue>
    </source>
</reference>
<dbReference type="SUPFAM" id="SSF52047">
    <property type="entry name" value="RNI-like"/>
    <property type="match status" value="1"/>
</dbReference>
<organism evidence="6 7">
    <name type="scientific">Megalops atlanticus</name>
    <name type="common">Tarpon</name>
    <name type="synonym">Clupea gigantea</name>
    <dbReference type="NCBI Taxonomy" id="7932"/>
    <lineage>
        <taxon>Eukaryota</taxon>
        <taxon>Metazoa</taxon>
        <taxon>Chordata</taxon>
        <taxon>Craniata</taxon>
        <taxon>Vertebrata</taxon>
        <taxon>Euteleostomi</taxon>
        <taxon>Actinopterygii</taxon>
        <taxon>Neopterygii</taxon>
        <taxon>Teleostei</taxon>
        <taxon>Elopiformes</taxon>
        <taxon>Megalopidae</taxon>
        <taxon>Megalops</taxon>
    </lineage>
</organism>
<evidence type="ECO:0000313" key="6">
    <source>
        <dbReference type="EMBL" id="KAG7468668.1"/>
    </source>
</evidence>
<protein>
    <recommendedName>
        <fullName evidence="4">F-box/LRR-repeat protein 8</fullName>
    </recommendedName>
    <alternativeName>
        <fullName evidence="5">F-box and leucine-rich repeat protein 8</fullName>
    </alternativeName>
</protein>
<evidence type="ECO:0000256" key="3">
    <source>
        <dbReference type="ARBA" id="ARBA00062469"/>
    </source>
</evidence>
<dbReference type="FunFam" id="3.80.10.10:FF:000260">
    <property type="entry name" value="F-box/LRR-repeat protein 8"/>
    <property type="match status" value="1"/>
</dbReference>
<name>A0A9D3T6E4_MEGAT</name>
<evidence type="ECO:0000313" key="7">
    <source>
        <dbReference type="Proteomes" id="UP001046870"/>
    </source>
</evidence>
<gene>
    <name evidence="6" type="ORF">MATL_G00145520</name>
</gene>
<proteinExistence type="predicted"/>
<comment type="subunit">
    <text evidence="3">Directly interacts with SKP1 and CUL1.</text>
</comment>
<dbReference type="Gene3D" id="3.80.10.10">
    <property type="entry name" value="Ribonuclease Inhibitor"/>
    <property type="match status" value="1"/>
</dbReference>
<sequence>MEACGLQQFCRLLRMVKRLKISVRQLKEAASRDMAVRVLKHATVRDNHLSALCLSCTGEFPLFYAGDDILRGVEAVLQDEDSGLSLREVDLRDMPFTLSDALVRSLAQRSPGLRSLYINNQTLVCNVTPDTVREVLASCPGLRTLGVFYASLSEEVLAELLCPQRPPFALLELFCERSDKYVSTVSDELWVALRERHPVLAVNVVLNHTLPAKKFLKILQPSLPVRELELLTYTYLVDEVRFAAASYSGTLEKLVLQTTSSPELDAALVGVAECCSRLREVHCYCVVSRDVVRAFLTHCSQLWRYTLKTQKEKHPWTCTVLK</sequence>
<dbReference type="AlphaFoldDB" id="A0A9D3T6E4"/>
<comment type="function">
    <text evidence="1">Substrate-recognition component of the SCF (SKP1-CUL1-F-box protein)-type E3 ubiquitin ligase complex.</text>
</comment>
<comment type="caution">
    <text evidence="6">The sequence shown here is derived from an EMBL/GenBank/DDBJ whole genome shotgun (WGS) entry which is preliminary data.</text>
</comment>
<keyword evidence="7" id="KW-1185">Reference proteome</keyword>
<evidence type="ECO:0000256" key="2">
    <source>
        <dbReference type="ARBA" id="ARBA00022786"/>
    </source>
</evidence>
<evidence type="ECO:0000256" key="4">
    <source>
        <dbReference type="ARBA" id="ARBA00070268"/>
    </source>
</evidence>
<dbReference type="Proteomes" id="UP001046870">
    <property type="component" value="Chromosome 11"/>
</dbReference>
<keyword evidence="2" id="KW-0833">Ubl conjugation pathway</keyword>
<dbReference type="InterPro" id="IPR032675">
    <property type="entry name" value="LRR_dom_sf"/>
</dbReference>